<dbReference type="InterPro" id="IPR056508">
    <property type="entry name" value="HPAT-like"/>
</dbReference>
<dbReference type="PANTHER" id="PTHR31485">
    <property type="entry name" value="PEPTIDYL SERINE ALPHA-GALACTOSYLTRANSFERASE"/>
    <property type="match status" value="1"/>
</dbReference>
<dbReference type="Pfam" id="PF23452">
    <property type="entry name" value="HPAT"/>
    <property type="match status" value="2"/>
</dbReference>
<evidence type="ECO:0000313" key="10">
    <source>
        <dbReference type="EMBL" id="OAE27678.1"/>
    </source>
</evidence>
<dbReference type="GO" id="GO:0016020">
    <property type="term" value="C:membrane"/>
    <property type="evidence" value="ECO:0007669"/>
    <property type="project" value="UniProtKB-SubCell"/>
</dbReference>
<organism evidence="10 11">
    <name type="scientific">Marchantia polymorpha subsp. ruderalis</name>
    <dbReference type="NCBI Taxonomy" id="1480154"/>
    <lineage>
        <taxon>Eukaryota</taxon>
        <taxon>Viridiplantae</taxon>
        <taxon>Streptophyta</taxon>
        <taxon>Embryophyta</taxon>
        <taxon>Marchantiophyta</taxon>
        <taxon>Marchantiopsida</taxon>
        <taxon>Marchantiidae</taxon>
        <taxon>Marchantiales</taxon>
        <taxon>Marchantiaceae</taxon>
        <taxon>Marchantia</taxon>
    </lineage>
</organism>
<comment type="caution">
    <text evidence="10">The sequence shown here is derived from an EMBL/GenBank/DDBJ whole genome shotgun (WGS) entry which is preliminary data.</text>
</comment>
<dbReference type="EMBL" id="LVLJ01001849">
    <property type="protein sequence ID" value="OAE27678.1"/>
    <property type="molecule type" value="Genomic_DNA"/>
</dbReference>
<feature type="region of interest" description="Disordered" evidence="7">
    <location>
        <begin position="398"/>
        <end position="419"/>
    </location>
</feature>
<evidence type="ECO:0000259" key="9">
    <source>
        <dbReference type="Pfam" id="PF23452"/>
    </source>
</evidence>
<feature type="compositionally biased region" description="Basic and acidic residues" evidence="7">
    <location>
        <begin position="400"/>
        <end position="419"/>
    </location>
</feature>
<dbReference type="Proteomes" id="UP000077202">
    <property type="component" value="Unassembled WGS sequence"/>
</dbReference>
<protein>
    <recommendedName>
        <fullName evidence="9">Hydroxyproline O-arabinosyltransferase-like domain-containing protein</fullName>
    </recommendedName>
</protein>
<keyword evidence="11" id="KW-1185">Reference proteome</keyword>
<proteinExistence type="predicted"/>
<dbReference type="GO" id="GO:0016757">
    <property type="term" value="F:glycosyltransferase activity"/>
    <property type="evidence" value="ECO:0007669"/>
    <property type="project" value="UniProtKB-KW"/>
</dbReference>
<feature type="transmembrane region" description="Helical" evidence="8">
    <location>
        <begin position="843"/>
        <end position="865"/>
    </location>
</feature>
<evidence type="ECO:0000256" key="7">
    <source>
        <dbReference type="SAM" id="MobiDB-lite"/>
    </source>
</evidence>
<feature type="domain" description="Hydroxyproline O-arabinosyltransferase-like" evidence="9">
    <location>
        <begin position="58"/>
        <end position="310"/>
    </location>
</feature>
<keyword evidence="3" id="KW-0808">Transferase</keyword>
<dbReference type="AlphaFoldDB" id="A0A176W3S1"/>
<sequence length="904" mass="102959">MACVDLGIIMARRLPAFGFLALIAMHIAVGLVSVVSGDKLSELTSELQEIPNAPWRMHTLFSVECKDYFDWQTVGLMHSLRKSAQPGPITRLLSCTEKELVKYKGLDLAPTLKVPSMSKHPVTGDWYPAINKPAGVVHWLKTSEEAKHVDWVVILDADMVMRHPITPWEVGAEKGKPVSASYGYLVGCDNELAQIHTTHPEFCDKVGGFIVMHIDDLRAMAPLWLSKTEEVRADKDHWAQKYTGDIYSSGWISEMYGYSFGAAEVGLRHKINDDLMIYPGYIPADGIEPFIMHYGLRFNVSSWHFDKAEHLTNAIVYECNKLFPAPPYPEQVELLSKKKSNRRALLLSIECINTINEGLVLHHAKRRCPEPPKSEYLDFLRTGSDPAGRPKLKILENATEDDRSTQSKEESLQASSKEDKVAVKIKAPMQLKLPHPKIHTLFSTECNDYFDWQTLGLYHSFQLSGQPGFITRLLSCTEEKLKNYKNLDLAPTHVVPSMSVHPLTGDRYPAYNKPASIVHWLNHVQMDVEYVVILDADMILRGPITPWEYGASRGNIVSVSYDYLKGCDNELARLHTRYPEYCPKVGGVLVVHIDDLRLLAPLWLHKTEEVRADKAHWATEITGDVYGHGWISEMYGYSFGAAELKLKHIVKNEIMLYPGYVPPPGIEVRVLHYGLNFKIGNWSWDKHKWHYEDMTSSCWRQFPSPPDISTLQWDTEDDERRDRLSIECMKTLNEALYLYHKRKGCRPPGEYKLMDDTKRSGLEKSAAERISEGKAVDKLIMGRHKQAFKGSQLIDPDDESQAVDDVYDRATIEAEERLTQKLKKRSMLNNLTSVAPFNLSPRYWMVALWTSLVVLFLLGMSAIYSKQRGGEANVKPRYSKVKPRRFDFDSLKDTVADRTVELHP</sequence>
<name>A0A176W3S1_MARPO</name>
<evidence type="ECO:0000256" key="3">
    <source>
        <dbReference type="ARBA" id="ARBA00022679"/>
    </source>
</evidence>
<gene>
    <name evidence="10" type="ORF">AXG93_3137s1180</name>
</gene>
<dbReference type="PANTHER" id="PTHR31485:SF7">
    <property type="entry name" value="PEPTIDYL SERINE ALPHA-GALACTOSYLTRANSFERASE"/>
    <property type="match status" value="1"/>
</dbReference>
<keyword evidence="4 8" id="KW-0812">Transmembrane</keyword>
<feature type="domain" description="Hydroxyproline O-arabinosyltransferase-like" evidence="9">
    <location>
        <begin position="439"/>
        <end position="707"/>
    </location>
</feature>
<evidence type="ECO:0000256" key="5">
    <source>
        <dbReference type="ARBA" id="ARBA00022989"/>
    </source>
</evidence>
<evidence type="ECO:0000256" key="4">
    <source>
        <dbReference type="ARBA" id="ARBA00022692"/>
    </source>
</evidence>
<keyword evidence="2" id="KW-0328">Glycosyltransferase</keyword>
<evidence type="ECO:0000256" key="8">
    <source>
        <dbReference type="SAM" id="Phobius"/>
    </source>
</evidence>
<keyword evidence="5 8" id="KW-1133">Transmembrane helix</keyword>
<dbReference type="InterPro" id="IPR044845">
    <property type="entry name" value="HPAT/SRGT1-like"/>
</dbReference>
<accession>A0A176W3S1</accession>
<keyword evidence="6 8" id="KW-0472">Membrane</keyword>
<evidence type="ECO:0000256" key="2">
    <source>
        <dbReference type="ARBA" id="ARBA00022676"/>
    </source>
</evidence>
<comment type="subcellular location">
    <subcellularLocation>
        <location evidence="1">Membrane</location>
        <topology evidence="1">Single-pass membrane protein</topology>
    </subcellularLocation>
</comment>
<evidence type="ECO:0000256" key="6">
    <source>
        <dbReference type="ARBA" id="ARBA00023136"/>
    </source>
</evidence>
<evidence type="ECO:0000256" key="1">
    <source>
        <dbReference type="ARBA" id="ARBA00004167"/>
    </source>
</evidence>
<reference evidence="10" key="1">
    <citation type="submission" date="2016-03" db="EMBL/GenBank/DDBJ databases">
        <title>Mechanisms controlling the formation of the plant cell surface in tip-growing cells are functionally conserved among land plants.</title>
        <authorList>
            <person name="Honkanen S."/>
            <person name="Jones V.A."/>
            <person name="Morieri G."/>
            <person name="Champion C."/>
            <person name="Hetherington A.J."/>
            <person name="Kelly S."/>
            <person name="Saint-Marcoux D."/>
            <person name="Proust H."/>
            <person name="Prescott H."/>
            <person name="Dolan L."/>
        </authorList>
    </citation>
    <scope>NUCLEOTIDE SEQUENCE [LARGE SCALE GENOMIC DNA]</scope>
    <source>
        <tissue evidence="10">Whole gametophyte</tissue>
    </source>
</reference>
<evidence type="ECO:0000313" key="11">
    <source>
        <dbReference type="Proteomes" id="UP000077202"/>
    </source>
</evidence>